<feature type="transmembrane region" description="Helical" evidence="6">
    <location>
        <begin position="360"/>
        <end position="381"/>
    </location>
</feature>
<dbReference type="AlphaFoldDB" id="A0A3P7YYG6"/>
<dbReference type="GO" id="GO:0022857">
    <property type="term" value="F:transmembrane transporter activity"/>
    <property type="evidence" value="ECO:0007669"/>
    <property type="project" value="InterPro"/>
</dbReference>
<dbReference type="OrthoDB" id="1641903at2759"/>
<dbReference type="PANTHER" id="PTHR11119">
    <property type="entry name" value="XANTHINE-URACIL / VITAMIN C PERMEASE FAMILY MEMBER"/>
    <property type="match status" value="1"/>
</dbReference>
<keyword evidence="4 6" id="KW-1133">Transmembrane helix</keyword>
<evidence type="ECO:0000256" key="5">
    <source>
        <dbReference type="ARBA" id="ARBA00023136"/>
    </source>
</evidence>
<evidence type="ECO:0000256" key="2">
    <source>
        <dbReference type="ARBA" id="ARBA00008821"/>
    </source>
</evidence>
<evidence type="ECO:0000313" key="8">
    <source>
        <dbReference type="Proteomes" id="UP000050761"/>
    </source>
</evidence>
<dbReference type="Pfam" id="PF00860">
    <property type="entry name" value="Xan_ur_permease"/>
    <property type="match status" value="1"/>
</dbReference>
<keyword evidence="5 6" id="KW-0472">Membrane</keyword>
<protein>
    <submittedName>
        <fullName evidence="9">Solute carrier family 23 member 2</fullName>
    </submittedName>
</protein>
<organism evidence="7">
    <name type="scientific">Heligmosomoides polygyrus</name>
    <name type="common">Parasitic roundworm</name>
    <dbReference type="NCBI Taxonomy" id="6339"/>
    <lineage>
        <taxon>Eukaryota</taxon>
        <taxon>Metazoa</taxon>
        <taxon>Ecdysozoa</taxon>
        <taxon>Nematoda</taxon>
        <taxon>Chromadorea</taxon>
        <taxon>Rhabditida</taxon>
        <taxon>Rhabditina</taxon>
        <taxon>Rhabditomorpha</taxon>
        <taxon>Strongyloidea</taxon>
        <taxon>Heligmosomidae</taxon>
        <taxon>Heligmosomoides</taxon>
    </lineage>
</organism>
<feature type="transmembrane region" description="Helical" evidence="6">
    <location>
        <begin position="216"/>
        <end position="237"/>
    </location>
</feature>
<feature type="transmembrane region" description="Helical" evidence="6">
    <location>
        <begin position="170"/>
        <end position="195"/>
    </location>
</feature>
<dbReference type="Proteomes" id="UP000050761">
    <property type="component" value="Unassembled WGS sequence"/>
</dbReference>
<name>A0A3P7YYG6_HELPZ</name>
<feature type="transmembrane region" description="Helical" evidence="6">
    <location>
        <begin position="387"/>
        <end position="412"/>
    </location>
</feature>
<feature type="transmembrane region" description="Helical" evidence="6">
    <location>
        <begin position="20"/>
        <end position="42"/>
    </location>
</feature>
<reference evidence="9" key="2">
    <citation type="submission" date="2019-09" db="UniProtKB">
        <authorList>
            <consortium name="WormBaseParasite"/>
        </authorList>
    </citation>
    <scope>IDENTIFICATION</scope>
</reference>
<proteinExistence type="inferred from homology"/>
<evidence type="ECO:0000256" key="1">
    <source>
        <dbReference type="ARBA" id="ARBA00004141"/>
    </source>
</evidence>
<dbReference type="WBParaSite" id="HPBE_0000986701-mRNA-1">
    <property type="protein sequence ID" value="HPBE_0000986701-mRNA-1"/>
    <property type="gene ID" value="HPBE_0000986701"/>
</dbReference>
<gene>
    <name evidence="7" type="ORF">HPBE_LOCUS9868</name>
</gene>
<dbReference type="EMBL" id="UZAH01026574">
    <property type="protein sequence ID" value="VDO82579.1"/>
    <property type="molecule type" value="Genomic_DNA"/>
</dbReference>
<feature type="transmembrane region" description="Helical" evidence="6">
    <location>
        <begin position="318"/>
        <end position="340"/>
    </location>
</feature>
<feature type="transmembrane region" description="Helical" evidence="6">
    <location>
        <begin position="54"/>
        <end position="74"/>
    </location>
</feature>
<comment type="subcellular location">
    <subcellularLocation>
        <location evidence="1">Membrane</location>
        <topology evidence="1">Multi-pass membrane protein</topology>
    </subcellularLocation>
</comment>
<comment type="similarity">
    <text evidence="2">Belongs to the nucleobase:cation symporter-2 (NCS2) (TC 2.A.40) family.</text>
</comment>
<evidence type="ECO:0000256" key="6">
    <source>
        <dbReference type="SAM" id="Phobius"/>
    </source>
</evidence>
<evidence type="ECO:0000313" key="9">
    <source>
        <dbReference type="WBParaSite" id="HPBE_0000986701-mRNA-1"/>
    </source>
</evidence>
<sequence length="440" mass="47757">MEGLHFTVNHIPDWGSLLLYGFQQMMLCVSGLLVIPFLISNFVCAGSATIQVRLIAVSFVSSGIATILQTTFGLRLCILHGPSFAFIPPMIAYAALPENHCSADIDTYEWTNKILTMQGSLLISVTLLIFMGLTGLVGMLAKMVGPITITPLLLLLILGFVPILHEKMVLHWISIVVFVLLIAMGIFLEDVYVPIRHYSFTDRKWKTTRARVFGQFPYLIAITVSWLVCFMLTITGLEPVGGEARTDKNHTLVVLSQSPWFQIPYPGQFGVPLASVGLTLAFTASCIACVMESLGDYQTCARVSHQSRPPSSSVNRGIIFEGVGSAIAAIMGLGTGVTTYAENIALMHITKVVSRSTMQVAGVLLILTGLFTKCAAVMASIPDAVVGGVLAMGMAMICGVALSNLQVSLNFLPPLDRKHEVRKYVLVAMNLLIKNEYLVI</sequence>
<keyword evidence="8" id="KW-1185">Reference proteome</keyword>
<evidence type="ECO:0000313" key="7">
    <source>
        <dbReference type="EMBL" id="VDO82579.1"/>
    </source>
</evidence>
<feature type="transmembrane region" description="Helical" evidence="6">
    <location>
        <begin position="147"/>
        <end position="164"/>
    </location>
</feature>
<dbReference type="InterPro" id="IPR006043">
    <property type="entry name" value="NCS2"/>
</dbReference>
<accession>A0A3P7YYG6</accession>
<reference evidence="7 8" key="1">
    <citation type="submission" date="2018-11" db="EMBL/GenBank/DDBJ databases">
        <authorList>
            <consortium name="Pathogen Informatics"/>
        </authorList>
    </citation>
    <scope>NUCLEOTIDE SEQUENCE [LARGE SCALE GENOMIC DNA]</scope>
</reference>
<feature type="transmembrane region" description="Helical" evidence="6">
    <location>
        <begin position="121"/>
        <end position="140"/>
    </location>
</feature>
<keyword evidence="3 6" id="KW-0812">Transmembrane</keyword>
<evidence type="ECO:0000256" key="4">
    <source>
        <dbReference type="ARBA" id="ARBA00022989"/>
    </source>
</evidence>
<evidence type="ECO:0000256" key="3">
    <source>
        <dbReference type="ARBA" id="ARBA00022692"/>
    </source>
</evidence>
<dbReference type="NCBIfam" id="NF037981">
    <property type="entry name" value="NCS2_1"/>
    <property type="match status" value="1"/>
</dbReference>
<dbReference type="GO" id="GO:0016020">
    <property type="term" value="C:membrane"/>
    <property type="evidence" value="ECO:0007669"/>
    <property type="project" value="UniProtKB-SubCell"/>
</dbReference>